<evidence type="ECO:0000256" key="1">
    <source>
        <dbReference type="ARBA" id="ARBA00004651"/>
    </source>
</evidence>
<keyword evidence="9" id="KW-1185">Reference proteome</keyword>
<sequence>MPPPGQPGYVASQKILQYFGNGGQNARAMTVIAGVDPSTSSTVGAALKTVAKQYPSIRFIDSFNVPGLDLLHHGNEVVYLFTTPPTSLAPPSLPNQITATLGHDLPSLHIALTGETRLTTAGKSSGLGVLAETIIAGIGALAILAFVFAWVLAVIPLVIAAVSILATFLILLGLSYVTQVSFVLEFLVSLIGPGIAIDYSLLIVTRWCEERGDGLANRDCDLDVNGHGWTFGRPLWYYCRSWTLALLVLPVPLLRSTGSGAYSFPSSPSPSCLRCYPYSSLSSANALTGPIEGSHAVAPLHGTESVR</sequence>
<dbReference type="InterPro" id="IPR050545">
    <property type="entry name" value="Mycobact_MmpL"/>
</dbReference>
<keyword evidence="3 6" id="KW-0812">Transmembrane</keyword>
<reference evidence="8 9" key="1">
    <citation type="submission" date="2015-01" db="EMBL/GenBank/DDBJ databases">
        <title>Draft genome of the acidophilic iron oxidizer Ferrimicrobium acidiphilum strain T23.</title>
        <authorList>
            <person name="Poehlein A."/>
            <person name="Eisen S."/>
            <person name="Schloemann M."/>
            <person name="Johnson B.D."/>
            <person name="Daniel R."/>
            <person name="Muehling M."/>
        </authorList>
    </citation>
    <scope>NUCLEOTIDE SEQUENCE [LARGE SCALE GENOMIC DNA]</scope>
    <source>
        <strain evidence="8 9">T23</strain>
    </source>
</reference>
<comment type="caution">
    <text evidence="8">The sequence shown here is derived from an EMBL/GenBank/DDBJ whole genome shotgun (WGS) entry which is preliminary data.</text>
</comment>
<dbReference type="Gene3D" id="1.20.1640.10">
    <property type="entry name" value="Multidrug efflux transporter AcrB transmembrane domain"/>
    <property type="match status" value="1"/>
</dbReference>
<dbReference type="PANTHER" id="PTHR33406:SF13">
    <property type="entry name" value="MEMBRANE PROTEIN YDFJ"/>
    <property type="match status" value="1"/>
</dbReference>
<evidence type="ECO:0000256" key="3">
    <source>
        <dbReference type="ARBA" id="ARBA00022692"/>
    </source>
</evidence>
<dbReference type="EMBL" id="JXUW01000034">
    <property type="protein sequence ID" value="KJE75629.1"/>
    <property type="molecule type" value="Genomic_DNA"/>
</dbReference>
<dbReference type="PANTHER" id="PTHR33406">
    <property type="entry name" value="MEMBRANE PROTEIN MJ1562-RELATED"/>
    <property type="match status" value="1"/>
</dbReference>
<dbReference type="Pfam" id="PF03176">
    <property type="entry name" value="MMPL"/>
    <property type="match status" value="1"/>
</dbReference>
<proteinExistence type="predicted"/>
<evidence type="ECO:0000256" key="4">
    <source>
        <dbReference type="ARBA" id="ARBA00022989"/>
    </source>
</evidence>
<evidence type="ECO:0000256" key="6">
    <source>
        <dbReference type="SAM" id="Phobius"/>
    </source>
</evidence>
<dbReference type="SUPFAM" id="SSF82866">
    <property type="entry name" value="Multidrug efflux transporter AcrB transmembrane domain"/>
    <property type="match status" value="1"/>
</dbReference>
<dbReference type="STRING" id="1121877.FEAC_26520"/>
<comment type="subcellular location">
    <subcellularLocation>
        <location evidence="1">Cell membrane</location>
        <topology evidence="1">Multi-pass membrane protein</topology>
    </subcellularLocation>
</comment>
<feature type="transmembrane region" description="Helical" evidence="6">
    <location>
        <begin position="157"/>
        <end position="177"/>
    </location>
</feature>
<gene>
    <name evidence="8" type="ORF">FEAC_26520</name>
</gene>
<evidence type="ECO:0000313" key="9">
    <source>
        <dbReference type="Proteomes" id="UP000032336"/>
    </source>
</evidence>
<dbReference type="RefSeq" id="WP_052566367.1">
    <property type="nucleotide sequence ID" value="NZ_JQKF01000025.1"/>
</dbReference>
<evidence type="ECO:0000313" key="8">
    <source>
        <dbReference type="EMBL" id="KJE75629.1"/>
    </source>
</evidence>
<dbReference type="AlphaFoldDB" id="A0A0D8FRN3"/>
<name>A0A0D8FRN3_9ACTN</name>
<feature type="domain" description="Membrane transport protein MMPL" evidence="7">
    <location>
        <begin position="105"/>
        <end position="216"/>
    </location>
</feature>
<protein>
    <submittedName>
        <fullName evidence="8">MMPL family protein</fullName>
    </submittedName>
</protein>
<accession>A0A0D8FRN3</accession>
<organism evidence="8 9">
    <name type="scientific">Ferrimicrobium acidiphilum DSM 19497</name>
    <dbReference type="NCBI Taxonomy" id="1121877"/>
    <lineage>
        <taxon>Bacteria</taxon>
        <taxon>Bacillati</taxon>
        <taxon>Actinomycetota</taxon>
        <taxon>Acidimicrobiia</taxon>
        <taxon>Acidimicrobiales</taxon>
        <taxon>Acidimicrobiaceae</taxon>
        <taxon>Ferrimicrobium</taxon>
    </lineage>
</organism>
<dbReference type="eggNOG" id="COG2409">
    <property type="taxonomic scope" value="Bacteria"/>
</dbReference>
<dbReference type="GO" id="GO:0005886">
    <property type="term" value="C:plasma membrane"/>
    <property type="evidence" value="ECO:0007669"/>
    <property type="project" value="UniProtKB-SubCell"/>
</dbReference>
<dbReference type="OrthoDB" id="7051771at2"/>
<dbReference type="Proteomes" id="UP000032336">
    <property type="component" value="Unassembled WGS sequence"/>
</dbReference>
<evidence type="ECO:0000256" key="2">
    <source>
        <dbReference type="ARBA" id="ARBA00022475"/>
    </source>
</evidence>
<evidence type="ECO:0000259" key="7">
    <source>
        <dbReference type="Pfam" id="PF03176"/>
    </source>
</evidence>
<keyword evidence="4 6" id="KW-1133">Transmembrane helix</keyword>
<feature type="transmembrane region" description="Helical" evidence="6">
    <location>
        <begin position="127"/>
        <end position="151"/>
    </location>
</feature>
<dbReference type="InterPro" id="IPR004869">
    <property type="entry name" value="MMPL_dom"/>
</dbReference>
<feature type="transmembrane region" description="Helical" evidence="6">
    <location>
        <begin position="184"/>
        <end position="204"/>
    </location>
</feature>
<evidence type="ECO:0000256" key="5">
    <source>
        <dbReference type="ARBA" id="ARBA00023136"/>
    </source>
</evidence>
<dbReference type="GeneID" id="78373658"/>
<keyword evidence="5 6" id="KW-0472">Membrane</keyword>
<keyword evidence="2" id="KW-1003">Cell membrane</keyword>